<organism evidence="1">
    <name type="scientific">Anguilla anguilla</name>
    <name type="common">European freshwater eel</name>
    <name type="synonym">Muraena anguilla</name>
    <dbReference type="NCBI Taxonomy" id="7936"/>
    <lineage>
        <taxon>Eukaryota</taxon>
        <taxon>Metazoa</taxon>
        <taxon>Chordata</taxon>
        <taxon>Craniata</taxon>
        <taxon>Vertebrata</taxon>
        <taxon>Euteleostomi</taxon>
        <taxon>Actinopterygii</taxon>
        <taxon>Neopterygii</taxon>
        <taxon>Teleostei</taxon>
        <taxon>Anguilliformes</taxon>
        <taxon>Anguillidae</taxon>
        <taxon>Anguilla</taxon>
    </lineage>
</organism>
<dbReference type="AlphaFoldDB" id="A0A0E9UEX4"/>
<evidence type="ECO:0000313" key="1">
    <source>
        <dbReference type="EMBL" id="JAH63503.1"/>
    </source>
</evidence>
<proteinExistence type="predicted"/>
<reference evidence="1" key="1">
    <citation type="submission" date="2014-11" db="EMBL/GenBank/DDBJ databases">
        <authorList>
            <person name="Amaro Gonzalez C."/>
        </authorList>
    </citation>
    <scope>NUCLEOTIDE SEQUENCE</scope>
</reference>
<name>A0A0E9UEX4_ANGAN</name>
<accession>A0A0E9UEX4</accession>
<reference evidence="1" key="2">
    <citation type="journal article" date="2015" name="Fish Shellfish Immunol.">
        <title>Early steps in the European eel (Anguilla anguilla)-Vibrio vulnificus interaction in the gills: Role of the RtxA13 toxin.</title>
        <authorList>
            <person name="Callol A."/>
            <person name="Pajuelo D."/>
            <person name="Ebbesson L."/>
            <person name="Teles M."/>
            <person name="MacKenzie S."/>
            <person name="Amaro C."/>
        </authorList>
    </citation>
    <scope>NUCLEOTIDE SEQUENCE</scope>
</reference>
<sequence length="58" mass="6218">MSDFALLFHAVIKQSLSYGGSVVHCTDGPALPFPFAVAKSLQSMMGSYFINVTHLATI</sequence>
<protein>
    <submittedName>
        <fullName evidence="1">Uncharacterized protein</fullName>
    </submittedName>
</protein>
<dbReference type="EMBL" id="GBXM01045074">
    <property type="protein sequence ID" value="JAH63503.1"/>
    <property type="molecule type" value="Transcribed_RNA"/>
</dbReference>